<proteinExistence type="predicted"/>
<dbReference type="RefSeq" id="WP_147035270.1">
    <property type="nucleotide sequence ID" value="NZ_JACIDB010000004.1"/>
</dbReference>
<comment type="caution">
    <text evidence="1">The sequence shown here is derived from an EMBL/GenBank/DDBJ whole genome shotgun (WGS) entry which is preliminary data.</text>
</comment>
<name>A0AAW3TU67_9SPHN</name>
<reference evidence="1 2" key="1">
    <citation type="submission" date="2020-08" db="EMBL/GenBank/DDBJ databases">
        <title>Genomic Encyclopedia of Type Strains, Phase IV (KMG-IV): sequencing the most valuable type-strain genomes for metagenomic binning, comparative biology and taxonomic classification.</title>
        <authorList>
            <person name="Goeker M."/>
        </authorList>
    </citation>
    <scope>NUCLEOTIDE SEQUENCE [LARGE SCALE GENOMIC DNA]</scope>
    <source>
        <strain evidence="1 2">DSM 15581</strain>
    </source>
</reference>
<organism evidence="1 2">
    <name type="scientific">Sphingomonas aquatilis</name>
    <dbReference type="NCBI Taxonomy" id="93063"/>
    <lineage>
        <taxon>Bacteria</taxon>
        <taxon>Pseudomonadati</taxon>
        <taxon>Pseudomonadota</taxon>
        <taxon>Alphaproteobacteria</taxon>
        <taxon>Sphingomonadales</taxon>
        <taxon>Sphingomonadaceae</taxon>
        <taxon>Sphingomonas</taxon>
    </lineage>
</organism>
<evidence type="ECO:0000313" key="1">
    <source>
        <dbReference type="EMBL" id="MBB3876122.1"/>
    </source>
</evidence>
<keyword evidence="2" id="KW-1185">Reference proteome</keyword>
<protein>
    <submittedName>
        <fullName evidence="1">Uncharacterized protein</fullName>
    </submittedName>
</protein>
<dbReference type="EMBL" id="JACIDB010000004">
    <property type="protein sequence ID" value="MBB3876122.1"/>
    <property type="molecule type" value="Genomic_DNA"/>
</dbReference>
<evidence type="ECO:0000313" key="2">
    <source>
        <dbReference type="Proteomes" id="UP000528945"/>
    </source>
</evidence>
<accession>A0AAW3TU67</accession>
<dbReference type="AlphaFoldDB" id="A0AAW3TU67"/>
<gene>
    <name evidence="1" type="ORF">GGR47_002368</name>
</gene>
<sequence>MAQASFEEYLDKVAADNDLTSIALGRMQVGDRIVRTATVHYAGHARDGIGCSSGSSDTSVREALARAIEKAAENRTPIAYLPCAVPALEQAA</sequence>
<dbReference type="Proteomes" id="UP000528945">
    <property type="component" value="Unassembled WGS sequence"/>
</dbReference>